<evidence type="ECO:0000259" key="1">
    <source>
        <dbReference type="Pfam" id="PF01266"/>
    </source>
</evidence>
<comment type="caution">
    <text evidence="2">The sequence shown here is derived from an EMBL/GenBank/DDBJ whole genome shotgun (WGS) entry which is preliminary data.</text>
</comment>
<dbReference type="SUPFAM" id="SSF54373">
    <property type="entry name" value="FAD-linked reductases, C-terminal domain"/>
    <property type="match status" value="1"/>
</dbReference>
<dbReference type="Gene3D" id="3.30.9.10">
    <property type="entry name" value="D-Amino Acid Oxidase, subunit A, domain 2"/>
    <property type="match status" value="1"/>
</dbReference>
<dbReference type="Gene3D" id="3.50.50.60">
    <property type="entry name" value="FAD/NAD(P)-binding domain"/>
    <property type="match status" value="1"/>
</dbReference>
<dbReference type="AlphaFoldDB" id="A0AA89BVA4"/>
<name>A0AA89BVA4_PINIB</name>
<dbReference type="PANTHER" id="PTHR42720:SF1">
    <property type="entry name" value="GLYCEROL 3-PHOSPHATE OXIDASE"/>
    <property type="match status" value="1"/>
</dbReference>
<dbReference type="Pfam" id="PF01266">
    <property type="entry name" value="DAO"/>
    <property type="match status" value="1"/>
</dbReference>
<feature type="domain" description="FAD dependent oxidoreductase" evidence="1">
    <location>
        <begin position="6"/>
        <end position="353"/>
    </location>
</feature>
<dbReference type="PANTHER" id="PTHR42720">
    <property type="entry name" value="GLYCEROL-3-PHOSPHATE DEHYDROGENASE"/>
    <property type="match status" value="1"/>
</dbReference>
<sequence length="409" mass="44942">MSGLYDVAVIGGGVVGCSVLHELTSSGYRCVLLEKNSGLVSEASAGNSGMLHTGFDALEKTELSCIQYTQKNIWDVLHKTGIPYHKIGATMIGWNEEQKSKLQEIRQKSEVAGTKGTREISISTLYQMEPHVRHGAHGALWIPEETVVDPWLTAVTLAHQARRKNATILTDTVFEGCQYNGSHMTLNTNKGHLNTKCAVNSAGVYGDIVDIIAGCPNFRIKPRKGQYMMYSQKAHGLINSSILPVPTGKGKGIIVFKSVYDNVIVGPTAEETDIRSKPPIDDSVTKRLMTVADNVVPKLHENRVVRMYTGVRPATDIKDYQLHCDVKRKWITAGGIRSTGLSGCLGIAHMVLEMVREQLGIEASYSENRTLTRQNVVMETNGTAMIDGIHYEVTHPIALCKRERTPSLL</sequence>
<evidence type="ECO:0000313" key="3">
    <source>
        <dbReference type="Proteomes" id="UP001186944"/>
    </source>
</evidence>
<dbReference type="InterPro" id="IPR036188">
    <property type="entry name" value="FAD/NAD-bd_sf"/>
</dbReference>
<organism evidence="2 3">
    <name type="scientific">Pinctada imbricata</name>
    <name type="common">Atlantic pearl-oyster</name>
    <name type="synonym">Pinctada martensii</name>
    <dbReference type="NCBI Taxonomy" id="66713"/>
    <lineage>
        <taxon>Eukaryota</taxon>
        <taxon>Metazoa</taxon>
        <taxon>Spiralia</taxon>
        <taxon>Lophotrochozoa</taxon>
        <taxon>Mollusca</taxon>
        <taxon>Bivalvia</taxon>
        <taxon>Autobranchia</taxon>
        <taxon>Pteriomorphia</taxon>
        <taxon>Pterioida</taxon>
        <taxon>Pterioidea</taxon>
        <taxon>Pteriidae</taxon>
        <taxon>Pinctada</taxon>
    </lineage>
</organism>
<reference evidence="2" key="1">
    <citation type="submission" date="2019-08" db="EMBL/GenBank/DDBJ databases">
        <title>The improved chromosome-level genome for the pearl oyster Pinctada fucata martensii using PacBio sequencing and Hi-C.</title>
        <authorList>
            <person name="Zheng Z."/>
        </authorList>
    </citation>
    <scope>NUCLEOTIDE SEQUENCE</scope>
    <source>
        <strain evidence="2">ZZ-2019</strain>
        <tissue evidence="2">Adductor muscle</tissue>
    </source>
</reference>
<dbReference type="InterPro" id="IPR052745">
    <property type="entry name" value="G3P_Oxidase/Oxidoreductase"/>
</dbReference>
<accession>A0AA89BVA4</accession>
<dbReference type="Proteomes" id="UP001186944">
    <property type="component" value="Unassembled WGS sequence"/>
</dbReference>
<evidence type="ECO:0000313" key="2">
    <source>
        <dbReference type="EMBL" id="KAK3097408.1"/>
    </source>
</evidence>
<proteinExistence type="predicted"/>
<dbReference type="InterPro" id="IPR006076">
    <property type="entry name" value="FAD-dep_OxRdtase"/>
</dbReference>
<dbReference type="EMBL" id="VSWD01000007">
    <property type="protein sequence ID" value="KAK3097408.1"/>
    <property type="molecule type" value="Genomic_DNA"/>
</dbReference>
<protein>
    <recommendedName>
        <fullName evidence="1">FAD dependent oxidoreductase domain-containing protein</fullName>
    </recommendedName>
</protein>
<gene>
    <name evidence="2" type="ORF">FSP39_009389</name>
</gene>
<keyword evidence="3" id="KW-1185">Reference proteome</keyword>
<dbReference type="SUPFAM" id="SSF51905">
    <property type="entry name" value="FAD/NAD(P)-binding domain"/>
    <property type="match status" value="1"/>
</dbReference>